<sequence>MAEPDRTLQRLQTVELDPESLAAVSRDQEQERKIAIFDLLEQNYFAPEGAAGGPYDLNMGLIENRLVLDVTGPDYQRRHILSLSPFRGLIRDYFMICESYYQAIRQATPSQIEALDMGRRGLHNEASELLQRRLAGKVETDMDTARRLFTLITALHWKG</sequence>
<dbReference type="PIRSF" id="PIRSF032146">
    <property type="entry name" value="UCP032146"/>
    <property type="match status" value="1"/>
</dbReference>
<organism evidence="2 3">
    <name type="scientific">Phenylobacterium parvum</name>
    <dbReference type="NCBI Taxonomy" id="2201350"/>
    <lineage>
        <taxon>Bacteria</taxon>
        <taxon>Pseudomonadati</taxon>
        <taxon>Pseudomonadota</taxon>
        <taxon>Alphaproteobacteria</taxon>
        <taxon>Caulobacterales</taxon>
        <taxon>Caulobacteraceae</taxon>
        <taxon>Phenylobacterium</taxon>
    </lineage>
</organism>
<evidence type="ECO:0000313" key="3">
    <source>
        <dbReference type="Proteomes" id="UP000247763"/>
    </source>
</evidence>
<dbReference type="HAMAP" id="MF_00678">
    <property type="entry name" value="UPF0262"/>
    <property type="match status" value="1"/>
</dbReference>
<name>A0A2Z3HUM7_9CAUL</name>
<dbReference type="Pfam" id="PF06793">
    <property type="entry name" value="UPF0262"/>
    <property type="match status" value="1"/>
</dbReference>
<dbReference type="KEGG" id="phb:HYN04_04545"/>
<dbReference type="RefSeq" id="WP_110449660.1">
    <property type="nucleotide sequence ID" value="NZ_CP029479.1"/>
</dbReference>
<protein>
    <recommendedName>
        <fullName evidence="1">UPF0262 protein HYN04_04545</fullName>
    </recommendedName>
</protein>
<evidence type="ECO:0000313" key="2">
    <source>
        <dbReference type="EMBL" id="AWM77091.1"/>
    </source>
</evidence>
<dbReference type="NCBIfam" id="NF002769">
    <property type="entry name" value="PRK02853.1"/>
    <property type="match status" value="1"/>
</dbReference>
<gene>
    <name evidence="2" type="ORF">HYN04_04545</name>
</gene>
<reference evidence="3" key="1">
    <citation type="submission" date="2018-05" db="EMBL/GenBank/DDBJ databases">
        <title>Genome sequencing of Phenylobacterium sp. HYN0004.</title>
        <authorList>
            <person name="Yi H."/>
            <person name="Baek C."/>
        </authorList>
    </citation>
    <scope>NUCLEOTIDE SEQUENCE [LARGE SCALE GENOMIC DNA]</scope>
    <source>
        <strain evidence="3">HYN0004</strain>
    </source>
</reference>
<dbReference type="EMBL" id="CP029479">
    <property type="protein sequence ID" value="AWM77091.1"/>
    <property type="molecule type" value="Genomic_DNA"/>
</dbReference>
<accession>A0A2Z3HUM7</accession>
<comment type="similarity">
    <text evidence="1">Belongs to the UPF0262 family.</text>
</comment>
<dbReference type="InterPro" id="IPR008321">
    <property type="entry name" value="UCP032146"/>
</dbReference>
<dbReference type="OrthoDB" id="9798434at2"/>
<dbReference type="Proteomes" id="UP000247763">
    <property type="component" value="Chromosome"/>
</dbReference>
<keyword evidence="3" id="KW-1185">Reference proteome</keyword>
<proteinExistence type="inferred from homology"/>
<dbReference type="AlphaFoldDB" id="A0A2Z3HUM7"/>
<evidence type="ECO:0000256" key="1">
    <source>
        <dbReference type="HAMAP-Rule" id="MF_00678"/>
    </source>
</evidence>